<organism evidence="1 2">
    <name type="scientific">Candidatus Falkowbacteria bacterium CG10_big_fil_rev_8_21_14_0_10_37_18</name>
    <dbReference type="NCBI Taxonomy" id="1974562"/>
    <lineage>
        <taxon>Bacteria</taxon>
        <taxon>Candidatus Falkowiibacteriota</taxon>
    </lineage>
</organism>
<evidence type="ECO:0000313" key="2">
    <source>
        <dbReference type="Proteomes" id="UP000229972"/>
    </source>
</evidence>
<name>A0A2H0V9N1_9BACT</name>
<gene>
    <name evidence="1" type="ORF">COT93_00450</name>
</gene>
<evidence type="ECO:0000313" key="1">
    <source>
        <dbReference type="EMBL" id="PIR95802.1"/>
    </source>
</evidence>
<proteinExistence type="predicted"/>
<sequence length="128" mass="14413">MKQAEVKPIHNYLGTITSTAHYVPNIDETWEVNVMSITSEEVTQIGVGKEGITLGLVYKTKEKEVIVFNFEQTYENEEKVLKIKSSFFNLSAEDFGQKIICDTTISQIITGKEETLSMTHIKISKHGA</sequence>
<reference evidence="2" key="1">
    <citation type="submission" date="2017-09" db="EMBL/GenBank/DDBJ databases">
        <title>Depth-based differentiation of microbial function through sediment-hosted aquifers and enrichment of novel symbionts in the deep terrestrial subsurface.</title>
        <authorList>
            <person name="Probst A.J."/>
            <person name="Ladd B."/>
            <person name="Jarett J.K."/>
            <person name="Geller-Mcgrath D.E."/>
            <person name="Sieber C.M.K."/>
            <person name="Emerson J.B."/>
            <person name="Anantharaman K."/>
            <person name="Thomas B.C."/>
            <person name="Malmstrom R."/>
            <person name="Stieglmeier M."/>
            <person name="Klingl A."/>
            <person name="Woyke T."/>
            <person name="Ryan C.M."/>
            <person name="Banfield J.F."/>
        </authorList>
    </citation>
    <scope>NUCLEOTIDE SEQUENCE [LARGE SCALE GENOMIC DNA]</scope>
</reference>
<dbReference type="AlphaFoldDB" id="A0A2H0V9N1"/>
<comment type="caution">
    <text evidence="1">The sequence shown here is derived from an EMBL/GenBank/DDBJ whole genome shotgun (WGS) entry which is preliminary data.</text>
</comment>
<protein>
    <submittedName>
        <fullName evidence="1">Uncharacterized protein</fullName>
    </submittedName>
</protein>
<dbReference type="EMBL" id="PFAL01000007">
    <property type="protein sequence ID" value="PIR95802.1"/>
    <property type="molecule type" value="Genomic_DNA"/>
</dbReference>
<accession>A0A2H0V9N1</accession>
<dbReference type="Proteomes" id="UP000229972">
    <property type="component" value="Unassembled WGS sequence"/>
</dbReference>